<reference evidence="2" key="1">
    <citation type="journal article" date="2018" name="Nat. Plants">
        <title>Whole-genome landscape of Medicago truncatula symbiotic genes.</title>
        <authorList>
            <person name="Pecrix Y."/>
            <person name="Staton S.E."/>
            <person name="Sallet E."/>
            <person name="Lelandais-Briere C."/>
            <person name="Moreau S."/>
            <person name="Carrere S."/>
            <person name="Blein T."/>
            <person name="Jardinaud M.F."/>
            <person name="Latrasse D."/>
            <person name="Zouine M."/>
            <person name="Zahm M."/>
            <person name="Kreplak J."/>
            <person name="Mayjonade B."/>
            <person name="Satge C."/>
            <person name="Perez M."/>
            <person name="Cauet S."/>
            <person name="Marande W."/>
            <person name="Chantry-Darmon C."/>
            <person name="Lopez-Roques C."/>
            <person name="Bouchez O."/>
            <person name="Berard A."/>
            <person name="Debelle F."/>
            <person name="Munos S."/>
            <person name="Bendahmane A."/>
            <person name="Berges H."/>
            <person name="Niebel A."/>
            <person name="Buitink J."/>
            <person name="Frugier F."/>
            <person name="Benhamed M."/>
            <person name="Crespi M."/>
            <person name="Gouzy J."/>
            <person name="Gamas P."/>
        </authorList>
    </citation>
    <scope>NUCLEOTIDE SEQUENCE [LARGE SCALE GENOMIC DNA]</scope>
    <source>
        <strain evidence="2">cv. Jemalong A17</strain>
    </source>
</reference>
<gene>
    <name evidence="1" type="ORF">MtrunA17_Chr3g0138781</name>
</gene>
<proteinExistence type="predicted"/>
<dbReference type="Proteomes" id="UP000265566">
    <property type="component" value="Chromosome 3"/>
</dbReference>
<organism evidence="1 2">
    <name type="scientific">Medicago truncatula</name>
    <name type="common">Barrel medic</name>
    <name type="synonym">Medicago tribuloides</name>
    <dbReference type="NCBI Taxonomy" id="3880"/>
    <lineage>
        <taxon>Eukaryota</taxon>
        <taxon>Viridiplantae</taxon>
        <taxon>Streptophyta</taxon>
        <taxon>Embryophyta</taxon>
        <taxon>Tracheophyta</taxon>
        <taxon>Spermatophyta</taxon>
        <taxon>Magnoliopsida</taxon>
        <taxon>eudicotyledons</taxon>
        <taxon>Gunneridae</taxon>
        <taxon>Pentapetalae</taxon>
        <taxon>rosids</taxon>
        <taxon>fabids</taxon>
        <taxon>Fabales</taxon>
        <taxon>Fabaceae</taxon>
        <taxon>Papilionoideae</taxon>
        <taxon>50 kb inversion clade</taxon>
        <taxon>NPAAA clade</taxon>
        <taxon>Hologalegina</taxon>
        <taxon>IRL clade</taxon>
        <taxon>Trifolieae</taxon>
        <taxon>Medicago</taxon>
    </lineage>
</organism>
<sequence length="93" mass="10720">MFSCHCFFPTHCLFAGISQPISCFFFLTHPRFKQKNCTHHLASNRSRIVPEDFKGEGEKVLHLMAQTGAWFLGKHRMKVAISNLNNQIDIIQD</sequence>
<dbReference type="AlphaFoldDB" id="A0A396J1J4"/>
<dbReference type="Gramene" id="rna19352">
    <property type="protein sequence ID" value="RHN70738.1"/>
    <property type="gene ID" value="gene19352"/>
</dbReference>
<name>A0A396J1J4_MEDTR</name>
<comment type="caution">
    <text evidence="1">The sequence shown here is derived from an EMBL/GenBank/DDBJ whole genome shotgun (WGS) entry which is preliminary data.</text>
</comment>
<evidence type="ECO:0000313" key="2">
    <source>
        <dbReference type="Proteomes" id="UP000265566"/>
    </source>
</evidence>
<accession>A0A396J1J4</accession>
<dbReference type="EMBL" id="PSQE01000003">
    <property type="protein sequence ID" value="RHN70738.1"/>
    <property type="molecule type" value="Genomic_DNA"/>
</dbReference>
<protein>
    <submittedName>
        <fullName evidence="1">Uncharacterized protein</fullName>
    </submittedName>
</protein>
<evidence type="ECO:0000313" key="1">
    <source>
        <dbReference type="EMBL" id="RHN70738.1"/>
    </source>
</evidence>